<dbReference type="SUPFAM" id="SSF55298">
    <property type="entry name" value="YjgF-like"/>
    <property type="match status" value="1"/>
</dbReference>
<name>A0A0M7AMU9_9HYPH</name>
<dbReference type="STRING" id="311410.LA5095_04148"/>
<dbReference type="RefSeq" id="WP_055118368.1">
    <property type="nucleotide sequence ID" value="NZ_CANKXR010000003.1"/>
</dbReference>
<reference evidence="4" key="1">
    <citation type="submission" date="2015-07" db="EMBL/GenBank/DDBJ databases">
        <authorList>
            <person name="Rodrigo-Torres Lidia"/>
            <person name="Arahal R.David."/>
        </authorList>
    </citation>
    <scope>NUCLEOTIDE SEQUENCE [LARGE SCALE GENOMIC DNA]</scope>
    <source>
        <strain evidence="4">CECT 5096</strain>
    </source>
</reference>
<evidence type="ECO:0000313" key="4">
    <source>
        <dbReference type="Proteomes" id="UP000049983"/>
    </source>
</evidence>
<dbReference type="PANTHER" id="PTHR43760">
    <property type="entry name" value="ENDORIBONUCLEASE-RELATED"/>
    <property type="match status" value="1"/>
</dbReference>
<protein>
    <submittedName>
        <fullName evidence="3">Endoribonuclease L-PSP</fullName>
    </submittedName>
</protein>
<dbReference type="PANTHER" id="PTHR43760:SF1">
    <property type="entry name" value="ENDORIBONUCLEASE L-PSP_CHORISMATE MUTASE-LIKE DOMAIN-CONTAINING PROTEIN"/>
    <property type="match status" value="1"/>
</dbReference>
<feature type="domain" description="Endoribonuclease L-PSP/chorismate mutase-like" evidence="2">
    <location>
        <begin position="32"/>
        <end position="162"/>
    </location>
</feature>
<evidence type="ECO:0000313" key="3">
    <source>
        <dbReference type="EMBL" id="CTQ75851.1"/>
    </source>
</evidence>
<dbReference type="Gene3D" id="3.30.1330.40">
    <property type="entry name" value="RutC-like"/>
    <property type="match status" value="1"/>
</dbReference>
<sequence>MKNNDQLVPNSSKTTGPVASRREWKLPPPEPTVFAYEPITVHERIAYIAGQIPKHQGKLAYCGLVGSGVSFEEAKAAAQICAEQALAWLNRSAGGLDNIERILRLKCFVAHAEGFTQISEVADAASILLVEYFGDAGRHSRSVIGVRSLPRNAPVLVEITAALCSEPT</sequence>
<organism evidence="3 4">
    <name type="scientific">Roseibium album</name>
    <dbReference type="NCBI Taxonomy" id="311410"/>
    <lineage>
        <taxon>Bacteria</taxon>
        <taxon>Pseudomonadati</taxon>
        <taxon>Pseudomonadota</taxon>
        <taxon>Alphaproteobacteria</taxon>
        <taxon>Hyphomicrobiales</taxon>
        <taxon>Stappiaceae</taxon>
        <taxon>Roseibium</taxon>
    </lineage>
</organism>
<dbReference type="InterPro" id="IPR013813">
    <property type="entry name" value="Endoribo_LPSP/chorism_mut-like"/>
</dbReference>
<dbReference type="InterPro" id="IPR035959">
    <property type="entry name" value="RutC-like_sf"/>
</dbReference>
<dbReference type="Pfam" id="PF14588">
    <property type="entry name" value="YjgF_endoribonc"/>
    <property type="match status" value="1"/>
</dbReference>
<dbReference type="OrthoDB" id="9806350at2"/>
<gene>
    <name evidence="3" type="ORF">LA5096_04555</name>
</gene>
<accession>A0A0M7AMU9</accession>
<dbReference type="AlphaFoldDB" id="A0A0M7AMU9"/>
<proteinExistence type="predicted"/>
<feature type="region of interest" description="Disordered" evidence="1">
    <location>
        <begin position="1"/>
        <end position="26"/>
    </location>
</feature>
<dbReference type="EMBL" id="CXWC01000012">
    <property type="protein sequence ID" value="CTQ75851.1"/>
    <property type="molecule type" value="Genomic_DNA"/>
</dbReference>
<evidence type="ECO:0000256" key="1">
    <source>
        <dbReference type="SAM" id="MobiDB-lite"/>
    </source>
</evidence>
<evidence type="ECO:0000259" key="2">
    <source>
        <dbReference type="Pfam" id="PF14588"/>
    </source>
</evidence>
<feature type="compositionally biased region" description="Polar residues" evidence="1">
    <location>
        <begin position="1"/>
        <end position="17"/>
    </location>
</feature>
<dbReference type="GeneID" id="97671840"/>
<dbReference type="CDD" id="cd02199">
    <property type="entry name" value="YjgF_YER057c_UK114_like_1"/>
    <property type="match status" value="1"/>
</dbReference>
<keyword evidence="4" id="KW-1185">Reference proteome</keyword>
<dbReference type="Proteomes" id="UP000049983">
    <property type="component" value="Unassembled WGS sequence"/>
</dbReference>